<evidence type="ECO:0000313" key="2">
    <source>
        <dbReference type="Proteomes" id="UP000237846"/>
    </source>
</evidence>
<dbReference type="AlphaFoldDB" id="A0A2T0Q8A2"/>
<evidence type="ECO:0000313" key="1">
    <source>
        <dbReference type="EMBL" id="PRY00003.1"/>
    </source>
</evidence>
<proteinExistence type="predicted"/>
<dbReference type="Proteomes" id="UP000237846">
    <property type="component" value="Unassembled WGS sequence"/>
</dbReference>
<accession>A0A2T0Q8A2</accession>
<keyword evidence="2" id="KW-1185">Reference proteome</keyword>
<name>A0A2T0Q8A2_9ACTN</name>
<dbReference type="EMBL" id="PVZC01000003">
    <property type="protein sequence ID" value="PRY00003.1"/>
    <property type="molecule type" value="Genomic_DNA"/>
</dbReference>
<reference evidence="1 2" key="1">
    <citation type="submission" date="2018-03" db="EMBL/GenBank/DDBJ databases">
        <title>Genomic Encyclopedia of Archaeal and Bacterial Type Strains, Phase II (KMG-II): from individual species to whole genera.</title>
        <authorList>
            <person name="Goeker M."/>
        </authorList>
    </citation>
    <scope>NUCLEOTIDE SEQUENCE [LARGE SCALE GENOMIC DNA]</scope>
    <source>
        <strain evidence="1 2">DSM 45601</strain>
    </source>
</reference>
<comment type="caution">
    <text evidence="1">The sequence shown here is derived from an EMBL/GenBank/DDBJ whole genome shotgun (WGS) entry which is preliminary data.</text>
</comment>
<protein>
    <submittedName>
        <fullName evidence="1">Uncharacterized protein</fullName>
    </submittedName>
</protein>
<sequence length="45" mass="5044">MTRPLRRITRHFAQIFLTLGLTFTDGSGVVRRGRHGGAEVQASYL</sequence>
<gene>
    <name evidence="1" type="ORF">CLV72_103613</name>
</gene>
<dbReference type="AntiFam" id="ANF00208">
    <property type="entry name" value="Shadow ORF (opposite rpmJ)"/>
</dbReference>
<organism evidence="1 2">
    <name type="scientific">Allonocardiopsis opalescens</name>
    <dbReference type="NCBI Taxonomy" id="1144618"/>
    <lineage>
        <taxon>Bacteria</taxon>
        <taxon>Bacillati</taxon>
        <taxon>Actinomycetota</taxon>
        <taxon>Actinomycetes</taxon>
        <taxon>Streptosporangiales</taxon>
        <taxon>Allonocardiopsis</taxon>
    </lineage>
</organism>